<comment type="similarity">
    <text evidence="1">Belongs to the aldo/keto reductase family.</text>
</comment>
<dbReference type="PROSITE" id="PS00062">
    <property type="entry name" value="ALDOKETO_REDUCTASE_2"/>
    <property type="match status" value="1"/>
</dbReference>
<keyword evidence="9" id="KW-1185">Reference proteome</keyword>
<sequence length="310" mass="33794">MADRVPYFTLNCGIKMPAILMGCYQGHFSAVAEGLEDAIACGYRGLDTAKMYQNEAAVGAAVRQSGLPRADIFVTTKLNIAQADRDNVAASFEASLKRLDIEYIDLYLMHWPHGVKDGRAYNGAPEGKSFNEVWAEMEALLETGKVRAIGVSNFSVKTFEALLATATVVPAVNQVEGHPYNPDLELLAYSNAKGIHTSYYSPFGQGAGSPVLKDDIVVQLAETHDVTPAQLILSWAVAKGISANPRSTNKERMKKNLELVQLSESEVKKIDQIHKQPGKNKRLNVAAYDAENDTACLAPLSMLGWDVSFK</sequence>
<evidence type="ECO:0000259" key="7">
    <source>
        <dbReference type="Pfam" id="PF00248"/>
    </source>
</evidence>
<dbReference type="PANTHER" id="PTHR43827">
    <property type="entry name" value="2,5-DIKETO-D-GLUCONIC ACID REDUCTASE"/>
    <property type="match status" value="1"/>
</dbReference>
<dbReference type="SUPFAM" id="SSF51430">
    <property type="entry name" value="NAD(P)-linked oxidoreductase"/>
    <property type="match status" value="1"/>
</dbReference>
<gene>
    <name evidence="8" type="ORF">FH972_021519</name>
</gene>
<dbReference type="InterPro" id="IPR018170">
    <property type="entry name" value="Aldo/ket_reductase_CS"/>
</dbReference>
<dbReference type="CDD" id="cd19071">
    <property type="entry name" value="AKR_AKR1-5-like"/>
    <property type="match status" value="1"/>
</dbReference>
<dbReference type="OrthoDB" id="416253at2759"/>
<evidence type="ECO:0000256" key="1">
    <source>
        <dbReference type="ARBA" id="ARBA00007905"/>
    </source>
</evidence>
<dbReference type="EMBL" id="VIBQ01000009">
    <property type="protein sequence ID" value="KAB8337217.1"/>
    <property type="molecule type" value="Genomic_DNA"/>
</dbReference>
<dbReference type="PANTHER" id="PTHR43827:SF3">
    <property type="entry name" value="NADP-DEPENDENT OXIDOREDUCTASE DOMAIN-CONTAINING PROTEIN"/>
    <property type="match status" value="1"/>
</dbReference>
<dbReference type="PRINTS" id="PR00069">
    <property type="entry name" value="ALDKETRDTASE"/>
</dbReference>
<name>A0A5N6KRR0_9ROSI</name>
<keyword evidence="3" id="KW-0560">Oxidoreductase</keyword>
<dbReference type="Gene3D" id="3.20.20.100">
    <property type="entry name" value="NADP-dependent oxidoreductase domain"/>
    <property type="match status" value="1"/>
</dbReference>
<dbReference type="GO" id="GO:0016616">
    <property type="term" value="F:oxidoreductase activity, acting on the CH-OH group of donors, NAD or NADP as acceptor"/>
    <property type="evidence" value="ECO:0007669"/>
    <property type="project" value="UniProtKB-ARBA"/>
</dbReference>
<accession>A0A5N6KRR0</accession>
<proteinExistence type="inferred from homology"/>
<feature type="binding site" evidence="5">
    <location>
        <position position="110"/>
    </location>
    <ligand>
        <name>substrate</name>
    </ligand>
</feature>
<dbReference type="PIRSF" id="PIRSF000097">
    <property type="entry name" value="AKR"/>
    <property type="match status" value="1"/>
</dbReference>
<feature type="active site" description="Proton donor" evidence="4">
    <location>
        <position position="52"/>
    </location>
</feature>
<evidence type="ECO:0000256" key="5">
    <source>
        <dbReference type="PIRSR" id="PIRSR000097-2"/>
    </source>
</evidence>
<reference evidence="8 9" key="1">
    <citation type="submission" date="2019-06" db="EMBL/GenBank/DDBJ databases">
        <title>A chromosomal-level reference genome of Carpinus fangiana (Coryloideae, Betulaceae).</title>
        <authorList>
            <person name="Yang X."/>
            <person name="Wang Z."/>
            <person name="Zhang L."/>
            <person name="Hao G."/>
            <person name="Liu J."/>
            <person name="Yang Y."/>
        </authorList>
    </citation>
    <scope>NUCLEOTIDE SEQUENCE [LARGE SCALE GENOMIC DNA]</scope>
    <source>
        <strain evidence="8">Cfa_2016G</strain>
        <tissue evidence="8">Leaf</tissue>
    </source>
</reference>
<evidence type="ECO:0000256" key="6">
    <source>
        <dbReference type="PIRSR" id="PIRSR000097-3"/>
    </source>
</evidence>
<dbReference type="InterPro" id="IPR036812">
    <property type="entry name" value="NAD(P)_OxRdtase_dom_sf"/>
</dbReference>
<comment type="caution">
    <text evidence="8">The sequence shown here is derived from an EMBL/GenBank/DDBJ whole genome shotgun (WGS) entry which is preliminary data.</text>
</comment>
<evidence type="ECO:0000256" key="4">
    <source>
        <dbReference type="PIRSR" id="PIRSR000097-1"/>
    </source>
</evidence>
<dbReference type="FunFam" id="3.20.20.100:FF:000002">
    <property type="entry name" value="2,5-diketo-D-gluconic acid reductase A"/>
    <property type="match status" value="1"/>
</dbReference>
<dbReference type="AlphaFoldDB" id="A0A5N6KRR0"/>
<evidence type="ECO:0000313" key="9">
    <source>
        <dbReference type="Proteomes" id="UP000327013"/>
    </source>
</evidence>
<dbReference type="InterPro" id="IPR020471">
    <property type="entry name" value="AKR"/>
</dbReference>
<dbReference type="Proteomes" id="UP000327013">
    <property type="component" value="Unassembled WGS sequence"/>
</dbReference>
<feature type="site" description="Lowers pKa of active site Tyr" evidence="6">
    <location>
        <position position="77"/>
    </location>
</feature>
<evidence type="ECO:0000256" key="3">
    <source>
        <dbReference type="ARBA" id="ARBA00023002"/>
    </source>
</evidence>
<keyword evidence="2" id="KW-0521">NADP</keyword>
<dbReference type="Pfam" id="PF00248">
    <property type="entry name" value="Aldo_ket_red"/>
    <property type="match status" value="1"/>
</dbReference>
<feature type="domain" description="NADP-dependent oxidoreductase" evidence="7">
    <location>
        <begin position="31"/>
        <end position="274"/>
    </location>
</feature>
<dbReference type="InterPro" id="IPR023210">
    <property type="entry name" value="NADP_OxRdtase_dom"/>
</dbReference>
<organism evidence="8 9">
    <name type="scientific">Carpinus fangiana</name>
    <dbReference type="NCBI Taxonomy" id="176857"/>
    <lineage>
        <taxon>Eukaryota</taxon>
        <taxon>Viridiplantae</taxon>
        <taxon>Streptophyta</taxon>
        <taxon>Embryophyta</taxon>
        <taxon>Tracheophyta</taxon>
        <taxon>Spermatophyta</taxon>
        <taxon>Magnoliopsida</taxon>
        <taxon>eudicotyledons</taxon>
        <taxon>Gunneridae</taxon>
        <taxon>Pentapetalae</taxon>
        <taxon>rosids</taxon>
        <taxon>fabids</taxon>
        <taxon>Fagales</taxon>
        <taxon>Betulaceae</taxon>
        <taxon>Carpinus</taxon>
    </lineage>
</organism>
<protein>
    <recommendedName>
        <fullName evidence="7">NADP-dependent oxidoreductase domain-containing protein</fullName>
    </recommendedName>
</protein>
<evidence type="ECO:0000313" key="8">
    <source>
        <dbReference type="EMBL" id="KAB8337217.1"/>
    </source>
</evidence>
<evidence type="ECO:0000256" key="2">
    <source>
        <dbReference type="ARBA" id="ARBA00022857"/>
    </source>
</evidence>